<evidence type="ECO:0000256" key="8">
    <source>
        <dbReference type="ARBA" id="ARBA00022741"/>
    </source>
</evidence>
<comment type="catalytic activity">
    <reaction evidence="14 15">
        <text>FMN + ATP + H(+) = FAD + diphosphate</text>
        <dbReference type="Rhea" id="RHEA:17237"/>
        <dbReference type="ChEBI" id="CHEBI:15378"/>
        <dbReference type="ChEBI" id="CHEBI:30616"/>
        <dbReference type="ChEBI" id="CHEBI:33019"/>
        <dbReference type="ChEBI" id="CHEBI:57692"/>
        <dbReference type="ChEBI" id="CHEBI:58210"/>
        <dbReference type="EC" id="2.7.7.2"/>
    </reaction>
</comment>
<dbReference type="NCBIfam" id="NF004160">
    <property type="entry name" value="PRK05627.1-3"/>
    <property type="match status" value="1"/>
</dbReference>
<evidence type="ECO:0000256" key="1">
    <source>
        <dbReference type="ARBA" id="ARBA00002121"/>
    </source>
</evidence>
<dbReference type="NCBIfam" id="NF004162">
    <property type="entry name" value="PRK05627.1-5"/>
    <property type="match status" value="1"/>
</dbReference>
<gene>
    <name evidence="17" type="primary">ribF</name>
    <name evidence="17" type="ORF">NR989_09465</name>
</gene>
<dbReference type="GO" id="GO:0003919">
    <property type="term" value="F:FMN adenylyltransferase activity"/>
    <property type="evidence" value="ECO:0007669"/>
    <property type="project" value="UniProtKB-EC"/>
</dbReference>
<keyword evidence="7 15" id="KW-0548">Nucleotidyltransferase</keyword>
<evidence type="ECO:0000313" key="18">
    <source>
        <dbReference type="Proteomes" id="UP001222275"/>
    </source>
</evidence>
<dbReference type="NCBIfam" id="NF004163">
    <property type="entry name" value="PRK05627.1-6"/>
    <property type="match status" value="1"/>
</dbReference>
<accession>A0ABY8CC36</accession>
<dbReference type="NCBIfam" id="NF004159">
    <property type="entry name" value="PRK05627.1-2"/>
    <property type="match status" value="1"/>
</dbReference>
<evidence type="ECO:0000256" key="5">
    <source>
        <dbReference type="ARBA" id="ARBA00022643"/>
    </source>
</evidence>
<dbReference type="NCBIfam" id="TIGR00083">
    <property type="entry name" value="ribF"/>
    <property type="match status" value="1"/>
</dbReference>
<dbReference type="EC" id="2.7.7.2" evidence="15"/>
<comment type="catalytic activity">
    <reaction evidence="13 15">
        <text>riboflavin + ATP = FMN + ADP + H(+)</text>
        <dbReference type="Rhea" id="RHEA:14357"/>
        <dbReference type="ChEBI" id="CHEBI:15378"/>
        <dbReference type="ChEBI" id="CHEBI:30616"/>
        <dbReference type="ChEBI" id="CHEBI:57986"/>
        <dbReference type="ChEBI" id="CHEBI:58210"/>
        <dbReference type="ChEBI" id="CHEBI:456216"/>
        <dbReference type="EC" id="2.7.1.26"/>
    </reaction>
</comment>
<evidence type="ECO:0000256" key="6">
    <source>
        <dbReference type="ARBA" id="ARBA00022679"/>
    </source>
</evidence>
<organism evidence="17 18">
    <name type="scientific">Thiomicrorhabdus lithotrophica</name>
    <dbReference type="NCBI Taxonomy" id="2949997"/>
    <lineage>
        <taxon>Bacteria</taxon>
        <taxon>Pseudomonadati</taxon>
        <taxon>Pseudomonadota</taxon>
        <taxon>Gammaproteobacteria</taxon>
        <taxon>Thiotrichales</taxon>
        <taxon>Piscirickettsiaceae</taxon>
        <taxon>Thiomicrorhabdus</taxon>
    </lineage>
</organism>
<dbReference type="InterPro" id="IPR014729">
    <property type="entry name" value="Rossmann-like_a/b/a_fold"/>
</dbReference>
<evidence type="ECO:0000256" key="10">
    <source>
        <dbReference type="ARBA" id="ARBA00022827"/>
    </source>
</evidence>
<keyword evidence="5 15" id="KW-0288">FMN</keyword>
<comment type="pathway">
    <text evidence="2 15">Cofactor biosynthesis; FAD biosynthesis; FAD from FMN: step 1/1.</text>
</comment>
<evidence type="ECO:0000256" key="4">
    <source>
        <dbReference type="ARBA" id="ARBA00022630"/>
    </source>
</evidence>
<dbReference type="EC" id="2.7.1.26" evidence="15"/>
<dbReference type="PANTHER" id="PTHR22749:SF6">
    <property type="entry name" value="RIBOFLAVIN KINASE"/>
    <property type="match status" value="1"/>
</dbReference>
<dbReference type="SMART" id="SM00904">
    <property type="entry name" value="Flavokinase"/>
    <property type="match status" value="1"/>
</dbReference>
<dbReference type="EMBL" id="CP102381">
    <property type="protein sequence ID" value="WEJ62235.1"/>
    <property type="molecule type" value="Genomic_DNA"/>
</dbReference>
<dbReference type="InterPro" id="IPR002606">
    <property type="entry name" value="Riboflavin_kinase_bac"/>
</dbReference>
<evidence type="ECO:0000256" key="12">
    <source>
        <dbReference type="ARBA" id="ARBA00023268"/>
    </source>
</evidence>
<dbReference type="PIRSF" id="PIRSF004491">
    <property type="entry name" value="FAD_Synth"/>
    <property type="match status" value="1"/>
</dbReference>
<dbReference type="Gene3D" id="3.40.50.620">
    <property type="entry name" value="HUPs"/>
    <property type="match status" value="1"/>
</dbReference>
<evidence type="ECO:0000259" key="16">
    <source>
        <dbReference type="SMART" id="SM00904"/>
    </source>
</evidence>
<comment type="similarity">
    <text evidence="15">Belongs to the ribF family.</text>
</comment>
<dbReference type="CDD" id="cd02064">
    <property type="entry name" value="FAD_synthetase_N"/>
    <property type="match status" value="1"/>
</dbReference>
<dbReference type="InterPro" id="IPR015864">
    <property type="entry name" value="FAD_synthase"/>
</dbReference>
<evidence type="ECO:0000256" key="7">
    <source>
        <dbReference type="ARBA" id="ARBA00022695"/>
    </source>
</evidence>
<protein>
    <recommendedName>
        <fullName evidence="15">Riboflavin biosynthesis protein</fullName>
    </recommendedName>
    <domain>
        <recommendedName>
            <fullName evidence="15">Riboflavin kinase</fullName>
            <ecNumber evidence="15">2.7.1.26</ecNumber>
        </recommendedName>
        <alternativeName>
            <fullName evidence="15">Flavokinase</fullName>
        </alternativeName>
    </domain>
    <domain>
        <recommendedName>
            <fullName evidence="15">FMN adenylyltransferase</fullName>
            <ecNumber evidence="15">2.7.7.2</ecNumber>
        </recommendedName>
        <alternativeName>
            <fullName evidence="15">FAD pyrophosphorylase</fullName>
        </alternativeName>
        <alternativeName>
            <fullName evidence="15">FAD synthase</fullName>
        </alternativeName>
    </domain>
</protein>
<comment type="function">
    <text evidence="1">Catalyzes the phosphorylation of riboflavin to FMN followed by the adenylation of FMN to FAD.</text>
</comment>
<name>A0ABY8CC36_9GAMM</name>
<proteinExistence type="inferred from homology"/>
<dbReference type="InterPro" id="IPR023465">
    <property type="entry name" value="Riboflavin_kinase_dom_sf"/>
</dbReference>
<evidence type="ECO:0000256" key="14">
    <source>
        <dbReference type="ARBA" id="ARBA00049494"/>
    </source>
</evidence>
<evidence type="ECO:0000256" key="2">
    <source>
        <dbReference type="ARBA" id="ARBA00004726"/>
    </source>
</evidence>
<dbReference type="InterPro" id="IPR023468">
    <property type="entry name" value="Riboflavin_kinase"/>
</dbReference>
<evidence type="ECO:0000256" key="9">
    <source>
        <dbReference type="ARBA" id="ARBA00022777"/>
    </source>
</evidence>
<evidence type="ECO:0000256" key="13">
    <source>
        <dbReference type="ARBA" id="ARBA00047880"/>
    </source>
</evidence>
<keyword evidence="18" id="KW-1185">Reference proteome</keyword>
<sequence length="323" mass="36121">MQLIRGLHNLPGFQNKLTQGCVLTIGNFDGVHLGHQQVLNAVNIKAKELALPSVVMIFEPLPIEFFAPEKAPVRLMNFREKLRAFQNTEIDYVLCVRFNTEFSNLTADEFVQKILLDGLNIKHLVVGDDFKFGKQRQGNFALLQQAGRTHGFSVTDMPTFGVEKDRVSSTRIRAALVNKSQDGLSITPDLAEAKALLGKEFSFNGRVIHGQKLGRTIGFRTLNLNPKRIQMPVQGVFAVSVEGIADKPWPGVANLGLRPTVDGIRPSIEVHLFNWDKDLYGQHVQVTLQKFIRAEMKFNGIEALKQQIALDAEKAKQYFGLSD</sequence>
<evidence type="ECO:0000313" key="17">
    <source>
        <dbReference type="EMBL" id="WEJ62235.1"/>
    </source>
</evidence>
<keyword evidence="11 15" id="KW-0067">ATP-binding</keyword>
<keyword evidence="12" id="KW-0511">Multifunctional enzyme</keyword>
<dbReference type="SUPFAM" id="SSF52374">
    <property type="entry name" value="Nucleotidylyl transferase"/>
    <property type="match status" value="1"/>
</dbReference>
<comment type="pathway">
    <text evidence="3 15">Cofactor biosynthesis; FMN biosynthesis; FMN from riboflavin (ATP route): step 1/1.</text>
</comment>
<dbReference type="GO" id="GO:0008531">
    <property type="term" value="F:riboflavin kinase activity"/>
    <property type="evidence" value="ECO:0007669"/>
    <property type="project" value="UniProtKB-EC"/>
</dbReference>
<dbReference type="RefSeq" id="WP_275594493.1">
    <property type="nucleotide sequence ID" value="NZ_CP102381.1"/>
</dbReference>
<reference evidence="17 18" key="1">
    <citation type="submission" date="2022-06" db="EMBL/GenBank/DDBJ databases">
        <title>Thiomicrohabdus sp. nov, an obligately chemolithoautotrophic, sulfur-oxidizing bacterium isolated from beach of Guanyin Mountain. Amoy.</title>
        <authorList>
            <person name="Zhu H."/>
        </authorList>
    </citation>
    <scope>NUCLEOTIDE SEQUENCE [LARGE SCALE GENOMIC DNA]</scope>
    <source>
        <strain evidence="17 18">XGS-01</strain>
    </source>
</reference>
<keyword evidence="6 15" id="KW-0808">Transferase</keyword>
<dbReference type="PANTHER" id="PTHR22749">
    <property type="entry name" value="RIBOFLAVIN KINASE/FMN ADENYLYLTRANSFERASE"/>
    <property type="match status" value="1"/>
</dbReference>
<keyword evidence="10 15" id="KW-0274">FAD</keyword>
<evidence type="ECO:0000256" key="15">
    <source>
        <dbReference type="PIRNR" id="PIRNR004491"/>
    </source>
</evidence>
<keyword evidence="4 15" id="KW-0285">Flavoprotein</keyword>
<dbReference type="Pfam" id="PF01687">
    <property type="entry name" value="Flavokinase"/>
    <property type="match status" value="1"/>
</dbReference>
<keyword evidence="8 15" id="KW-0547">Nucleotide-binding</keyword>
<dbReference type="InterPro" id="IPR015865">
    <property type="entry name" value="Riboflavin_kinase_bac/euk"/>
</dbReference>
<evidence type="ECO:0000256" key="11">
    <source>
        <dbReference type="ARBA" id="ARBA00022840"/>
    </source>
</evidence>
<feature type="domain" description="Riboflavin kinase" evidence="16">
    <location>
        <begin position="196"/>
        <end position="320"/>
    </location>
</feature>
<dbReference type="Pfam" id="PF06574">
    <property type="entry name" value="FAD_syn"/>
    <property type="match status" value="1"/>
</dbReference>
<keyword evidence="9 15" id="KW-0418">Kinase</keyword>
<evidence type="ECO:0000256" key="3">
    <source>
        <dbReference type="ARBA" id="ARBA00005201"/>
    </source>
</evidence>
<dbReference type="Proteomes" id="UP001222275">
    <property type="component" value="Chromosome"/>
</dbReference>
<dbReference type="Gene3D" id="2.40.30.30">
    <property type="entry name" value="Riboflavin kinase-like"/>
    <property type="match status" value="1"/>
</dbReference>
<dbReference type="SUPFAM" id="SSF82114">
    <property type="entry name" value="Riboflavin kinase-like"/>
    <property type="match status" value="1"/>
</dbReference>